<proteinExistence type="predicted"/>
<feature type="region of interest" description="Disordered" evidence="1">
    <location>
        <begin position="23"/>
        <end position="63"/>
    </location>
</feature>
<gene>
    <name evidence="2" type="ORF">AVDCRST_MAG90-287</name>
</gene>
<sequence length="255" mass="28169">APSVVPFPPRPGACRAGRAFPLARRLQFGRPHRPDRQGSGPLGDRGSDLAAGLQARADADARPAARRLRLELTLAPGLEGLLQGPARGDGRRHYDGPGAGHRPRPARQLHQALALRRRRLWGREHVRARGGGHQNPAGRGQGRGTGQCRLELEERRRGLGAARRTASDQRRRRGDPGAAERQSGHRGQAGDPGQFRSPRVDRRRRRAARGHRGRQHDRLDQDRPGPHRLWRARPDHRRAAAPLRPAGDGHRAPIL</sequence>
<feature type="region of interest" description="Disordered" evidence="1">
    <location>
        <begin position="126"/>
        <end position="255"/>
    </location>
</feature>
<feature type="compositionally biased region" description="Gly residues" evidence="1">
    <location>
        <begin position="131"/>
        <end position="145"/>
    </location>
</feature>
<keyword evidence="2" id="KW-0969">Cilium</keyword>
<feature type="region of interest" description="Disordered" evidence="1">
    <location>
        <begin position="80"/>
        <end position="107"/>
    </location>
</feature>
<evidence type="ECO:0000256" key="1">
    <source>
        <dbReference type="SAM" id="MobiDB-lite"/>
    </source>
</evidence>
<dbReference type="EMBL" id="CADCUC010000055">
    <property type="protein sequence ID" value="CAA9308412.1"/>
    <property type="molecule type" value="Genomic_DNA"/>
</dbReference>
<feature type="non-terminal residue" evidence="2">
    <location>
        <position position="255"/>
    </location>
</feature>
<keyword evidence="2" id="KW-0282">Flagellum</keyword>
<organism evidence="2">
    <name type="scientific">uncultured Microvirga sp</name>
    <dbReference type="NCBI Taxonomy" id="412392"/>
    <lineage>
        <taxon>Bacteria</taxon>
        <taxon>Pseudomonadati</taxon>
        <taxon>Pseudomonadota</taxon>
        <taxon>Alphaproteobacteria</taxon>
        <taxon>Hyphomicrobiales</taxon>
        <taxon>Methylobacteriaceae</taxon>
        <taxon>Microvirga</taxon>
        <taxon>environmental samples</taxon>
    </lineage>
</organism>
<reference evidence="2" key="1">
    <citation type="submission" date="2020-02" db="EMBL/GenBank/DDBJ databases">
        <authorList>
            <person name="Meier V. D."/>
        </authorList>
    </citation>
    <scope>NUCLEOTIDE SEQUENCE</scope>
    <source>
        <strain evidence="2">AVDCRST_MAG90</strain>
    </source>
</reference>
<protein>
    <submittedName>
        <fullName evidence="2">Flagellar L-ring protein FlgH</fullName>
    </submittedName>
</protein>
<dbReference type="AlphaFoldDB" id="A0A6J4KPC5"/>
<feature type="compositionally biased region" description="Basic and acidic residues" evidence="1">
    <location>
        <begin position="216"/>
        <end position="225"/>
    </location>
</feature>
<evidence type="ECO:0000313" key="2">
    <source>
        <dbReference type="EMBL" id="CAA9308412.1"/>
    </source>
</evidence>
<feature type="non-terminal residue" evidence="2">
    <location>
        <position position="1"/>
    </location>
</feature>
<accession>A0A6J4KPC5</accession>
<feature type="compositionally biased region" description="Basic residues" evidence="1">
    <location>
        <begin position="226"/>
        <end position="236"/>
    </location>
</feature>
<name>A0A6J4KPC5_9HYPH</name>
<feature type="compositionally biased region" description="Basic residues" evidence="1">
    <location>
        <begin position="201"/>
        <end position="215"/>
    </location>
</feature>
<keyword evidence="2" id="KW-0966">Cell projection</keyword>